<evidence type="ECO:0000313" key="2">
    <source>
        <dbReference type="EMBL" id="EQD78325.1"/>
    </source>
</evidence>
<feature type="domain" description="Chorismate-utilising enzyme C-terminal" evidence="1">
    <location>
        <begin position="147"/>
        <end position="401"/>
    </location>
</feature>
<dbReference type="PRINTS" id="PR00095">
    <property type="entry name" value="ANTSNTHASEI"/>
</dbReference>
<reference evidence="2" key="2">
    <citation type="journal article" date="2014" name="ISME J.">
        <title>Microbial stratification in low pH oxic and suboxic macroscopic growths along an acid mine drainage.</title>
        <authorList>
            <person name="Mendez-Garcia C."/>
            <person name="Mesa V."/>
            <person name="Sprenger R.R."/>
            <person name="Richter M."/>
            <person name="Diez M.S."/>
            <person name="Solano J."/>
            <person name="Bargiela R."/>
            <person name="Golyshina O.V."/>
            <person name="Manteca A."/>
            <person name="Ramos J.L."/>
            <person name="Gallego J.R."/>
            <person name="Llorente I."/>
            <person name="Martins Dos Santos V.A."/>
            <person name="Jensen O.N."/>
            <person name="Pelaez A.I."/>
            <person name="Sanchez J."/>
            <person name="Ferrer M."/>
        </authorList>
    </citation>
    <scope>NUCLEOTIDE SEQUENCE</scope>
</reference>
<dbReference type="PANTHER" id="PTHR11236">
    <property type="entry name" value="AMINOBENZOATE/ANTHRANILATE SYNTHASE"/>
    <property type="match status" value="1"/>
</dbReference>
<evidence type="ECO:0000259" key="1">
    <source>
        <dbReference type="Pfam" id="PF00425"/>
    </source>
</evidence>
<proteinExistence type="predicted"/>
<dbReference type="InterPro" id="IPR005801">
    <property type="entry name" value="ADC_synthase"/>
</dbReference>
<gene>
    <name evidence="2" type="ORF">B1B_00785</name>
</gene>
<dbReference type="Pfam" id="PF00425">
    <property type="entry name" value="Chorismate_bind"/>
    <property type="match status" value="1"/>
</dbReference>
<dbReference type="InterPro" id="IPR015890">
    <property type="entry name" value="Chorismate_C"/>
</dbReference>
<dbReference type="GO" id="GO:0000162">
    <property type="term" value="P:L-tryptophan biosynthetic process"/>
    <property type="evidence" value="ECO:0007669"/>
    <property type="project" value="TreeGrafter"/>
</dbReference>
<dbReference type="EMBL" id="AUZY01000580">
    <property type="protein sequence ID" value="EQD78325.1"/>
    <property type="molecule type" value="Genomic_DNA"/>
</dbReference>
<dbReference type="Gene3D" id="3.60.120.10">
    <property type="entry name" value="Anthranilate synthase"/>
    <property type="match status" value="1"/>
</dbReference>
<dbReference type="AlphaFoldDB" id="T1D7V6"/>
<dbReference type="SUPFAM" id="SSF56322">
    <property type="entry name" value="ADC synthase"/>
    <property type="match status" value="1"/>
</dbReference>
<protein>
    <submittedName>
        <fullName evidence="2">Anthranilate synthase component I</fullName>
    </submittedName>
</protein>
<dbReference type="InterPro" id="IPR019999">
    <property type="entry name" value="Anth_synth_I-like"/>
</dbReference>
<sequence length="424" mass="46247">MRTTGAGVRGDPLEGFLSEAREVSGPAFYFERGPSLAGDRRWAIYGSAGEEPCTLRSPRDVGTLAEKVGGLRTEAKSRWFGYLGFDACGLFEPLLRASVPSGSPFPLGQFYRFSRIRSGRPRLPGAGGRKDPGALTVGPVRDQTSAARFEESVRKLQRSILDGEAFQVVLAHRRERYRSGSLLRLLCRLRDRERYAYLFYLRFGPGDRGEVVGASPESVLEVRDGRATIDPIAGTLPHPGPRPGRRARLPLRSDPKELAEHRMLVDLARNDLGKVCQPGSVRVLRQEVRVRYAHLEHLVSRVGGDLRPEETAVSALASAFPAGTVSGAPKIRAIQLLRREEQTWRGPYAGAVGLFGPGRQADFALAIRTAFAFGPRLFTAAGAGIVQASRPKQEWEETHHKLSTLEAILAESSDGGADAGEGRS</sequence>
<comment type="caution">
    <text evidence="2">The sequence shown here is derived from an EMBL/GenBank/DDBJ whole genome shotgun (WGS) entry which is preliminary data.</text>
</comment>
<name>T1D7V6_9ZZZZ</name>
<dbReference type="PANTHER" id="PTHR11236:SF9">
    <property type="entry name" value="ANTHRANILATE SYNTHASE COMPONENT 1"/>
    <property type="match status" value="1"/>
</dbReference>
<accession>T1D7V6</accession>
<organism evidence="2">
    <name type="scientific">mine drainage metagenome</name>
    <dbReference type="NCBI Taxonomy" id="410659"/>
    <lineage>
        <taxon>unclassified sequences</taxon>
        <taxon>metagenomes</taxon>
        <taxon>ecological metagenomes</taxon>
    </lineage>
</organism>
<reference evidence="2" key="1">
    <citation type="submission" date="2013-08" db="EMBL/GenBank/DDBJ databases">
        <authorList>
            <person name="Mendez C."/>
            <person name="Richter M."/>
            <person name="Ferrer M."/>
            <person name="Sanchez J."/>
        </authorList>
    </citation>
    <scope>NUCLEOTIDE SEQUENCE</scope>
</reference>